<evidence type="ECO:0000313" key="2">
    <source>
        <dbReference type="EMBL" id="UQC80387.1"/>
    </source>
</evidence>
<dbReference type="Proteomes" id="UP000830671">
    <property type="component" value="Chromosome 3"/>
</dbReference>
<dbReference type="RefSeq" id="XP_049142018.1">
    <property type="nucleotide sequence ID" value="XM_049284875.1"/>
</dbReference>
<proteinExistence type="predicted"/>
<dbReference type="AlphaFoldDB" id="A0A9Q8SPU5"/>
<feature type="compositionally biased region" description="Basic and acidic residues" evidence="1">
    <location>
        <begin position="299"/>
        <end position="308"/>
    </location>
</feature>
<evidence type="ECO:0000313" key="3">
    <source>
        <dbReference type="Proteomes" id="UP000830671"/>
    </source>
</evidence>
<accession>A0A9Q8SPU5</accession>
<sequence>MASLDAPRFKTDYASLDQQAAWGLHTAAINAFFDSGAVRNGVIGGKKRSRIPSVSLGPLGDWHEWHRLPTGSTACLYIHSRLFSLEQVGAHWSRRLEAWSTQKNPRKTFPANNPGSRFFLLLRVGVSFSNLEFSNPYRQPHLSIPVHRSQHAPILQVENDRAFQWAPPPTLPPGPATICPTLFRGSPSVESGRDPVSSLRLCTSYYTGLHFFHNLFQTLNSTTETKRPMDFPARVALPRRSKQHQTDTWVLECNNAAAQSSFDSSGLECRQCQLRELPSSTGLGNRDEPARASIPRATVRDRNDDSRRLMFSSDTRRSSQGIRDQETIVALSEGGSRRSPAQTRQFMTGLGGNVKNCIQAPHPGPISATAKMPQASATAVSHENTANNPVA</sequence>
<reference evidence="2" key="1">
    <citation type="journal article" date="2021" name="Mol. Plant Microbe Interact.">
        <title>Complete Genome Sequence of the Plant-Pathogenic Fungus Colletotrichum lupini.</title>
        <authorList>
            <person name="Baroncelli R."/>
            <person name="Pensec F."/>
            <person name="Da Lio D."/>
            <person name="Boufleur T."/>
            <person name="Vicente I."/>
            <person name="Sarrocco S."/>
            <person name="Picot A."/>
            <person name="Baraldi E."/>
            <person name="Sukno S."/>
            <person name="Thon M."/>
            <person name="Le Floch G."/>
        </authorList>
    </citation>
    <scope>NUCLEOTIDE SEQUENCE</scope>
    <source>
        <strain evidence="2">IMI 504893</strain>
    </source>
</reference>
<name>A0A9Q8SPU5_9PEZI</name>
<evidence type="ECO:0000256" key="1">
    <source>
        <dbReference type="SAM" id="MobiDB-lite"/>
    </source>
</evidence>
<feature type="region of interest" description="Disordered" evidence="1">
    <location>
        <begin position="299"/>
        <end position="325"/>
    </location>
</feature>
<gene>
    <name evidence="2" type="ORF">CLUP02_05870</name>
</gene>
<dbReference type="EMBL" id="CP019475">
    <property type="protein sequence ID" value="UQC80387.1"/>
    <property type="molecule type" value="Genomic_DNA"/>
</dbReference>
<dbReference type="KEGG" id="clup:CLUP02_05870"/>
<organism evidence="2 3">
    <name type="scientific">Colletotrichum lupini</name>
    <dbReference type="NCBI Taxonomy" id="145971"/>
    <lineage>
        <taxon>Eukaryota</taxon>
        <taxon>Fungi</taxon>
        <taxon>Dikarya</taxon>
        <taxon>Ascomycota</taxon>
        <taxon>Pezizomycotina</taxon>
        <taxon>Sordariomycetes</taxon>
        <taxon>Hypocreomycetidae</taxon>
        <taxon>Glomerellales</taxon>
        <taxon>Glomerellaceae</taxon>
        <taxon>Colletotrichum</taxon>
        <taxon>Colletotrichum acutatum species complex</taxon>
    </lineage>
</organism>
<feature type="region of interest" description="Disordered" evidence="1">
    <location>
        <begin position="361"/>
        <end position="391"/>
    </location>
</feature>
<feature type="compositionally biased region" description="Polar residues" evidence="1">
    <location>
        <begin position="375"/>
        <end position="391"/>
    </location>
</feature>
<keyword evidence="3" id="KW-1185">Reference proteome</keyword>
<dbReference type="GeneID" id="73339885"/>
<protein>
    <submittedName>
        <fullName evidence="2">Uncharacterized protein</fullName>
    </submittedName>
</protein>